<sequence length="166" mass="18039">MEMERVETADEVVERRTIVTALPLKRPARERLAELLDARVLDVRAPCDHADLVLTPACSPQLIAALGEKYDGARVVVVELDDWEFDIELSGPVKRILRSGAAAYVLADSLDELAAKLAAPGSATDETTEQDVPSVHELSATQTVDDLISAFLRESVEYSTRHAGGD</sequence>
<accession>A0A4R7I0V6</accession>
<dbReference type="EMBL" id="SOAU01000001">
    <property type="protein sequence ID" value="TDT16186.1"/>
    <property type="molecule type" value="Genomic_DNA"/>
</dbReference>
<evidence type="ECO:0000313" key="2">
    <source>
        <dbReference type="Proteomes" id="UP000294558"/>
    </source>
</evidence>
<dbReference type="OrthoDB" id="3823529at2"/>
<gene>
    <name evidence="1" type="ORF">BDK89_1770</name>
</gene>
<name>A0A4R7I0V6_9ACTN</name>
<reference evidence="1 2" key="1">
    <citation type="submission" date="2019-03" db="EMBL/GenBank/DDBJ databases">
        <title>Sequencing the genomes of 1000 actinobacteria strains.</title>
        <authorList>
            <person name="Klenk H.-P."/>
        </authorList>
    </citation>
    <scope>NUCLEOTIDE SEQUENCE [LARGE SCALE GENOMIC DNA]</scope>
    <source>
        <strain evidence="1 2">DSM 18936</strain>
    </source>
</reference>
<dbReference type="Proteomes" id="UP000294558">
    <property type="component" value="Unassembled WGS sequence"/>
</dbReference>
<organism evidence="1 2">
    <name type="scientific">Ilumatobacter fluminis</name>
    <dbReference type="NCBI Taxonomy" id="467091"/>
    <lineage>
        <taxon>Bacteria</taxon>
        <taxon>Bacillati</taxon>
        <taxon>Actinomycetota</taxon>
        <taxon>Acidimicrobiia</taxon>
        <taxon>Acidimicrobiales</taxon>
        <taxon>Ilumatobacteraceae</taxon>
        <taxon>Ilumatobacter</taxon>
    </lineage>
</organism>
<protein>
    <submittedName>
        <fullName evidence="1">Uncharacterized protein</fullName>
    </submittedName>
</protein>
<comment type="caution">
    <text evidence="1">The sequence shown here is derived from an EMBL/GenBank/DDBJ whole genome shotgun (WGS) entry which is preliminary data.</text>
</comment>
<proteinExistence type="predicted"/>
<dbReference type="RefSeq" id="WP_133868584.1">
    <property type="nucleotide sequence ID" value="NZ_SOAU01000001.1"/>
</dbReference>
<dbReference type="AlphaFoldDB" id="A0A4R7I0V6"/>
<evidence type="ECO:0000313" key="1">
    <source>
        <dbReference type="EMBL" id="TDT16186.1"/>
    </source>
</evidence>
<keyword evidence="2" id="KW-1185">Reference proteome</keyword>